<gene>
    <name evidence="3" type="primary">adhR_2</name>
    <name evidence="3" type="ORF">RS84_01585</name>
</gene>
<dbReference type="SMART" id="SM00422">
    <property type="entry name" value="HTH_MERR"/>
    <property type="match status" value="1"/>
</dbReference>
<dbReference type="Pfam" id="PF13411">
    <property type="entry name" value="MerR_1"/>
    <property type="match status" value="1"/>
</dbReference>
<keyword evidence="4" id="KW-1185">Reference proteome</keyword>
<feature type="domain" description="HTH merR-type" evidence="2">
    <location>
        <begin position="40"/>
        <end position="108"/>
    </location>
</feature>
<dbReference type="Gene3D" id="1.10.1660.10">
    <property type="match status" value="1"/>
</dbReference>
<dbReference type="RefSeq" id="WP_045257222.1">
    <property type="nucleotide sequence ID" value="NZ_JYJB01000008.1"/>
</dbReference>
<dbReference type="GO" id="GO:0003700">
    <property type="term" value="F:DNA-binding transcription factor activity"/>
    <property type="evidence" value="ECO:0007669"/>
    <property type="project" value="InterPro"/>
</dbReference>
<dbReference type="CDD" id="cd01109">
    <property type="entry name" value="HTH_YyaN"/>
    <property type="match status" value="1"/>
</dbReference>
<comment type="caution">
    <text evidence="3">The sequence shown here is derived from an EMBL/GenBank/DDBJ whole genome shotgun (WGS) entry which is preliminary data.</text>
</comment>
<evidence type="ECO:0000313" key="3">
    <source>
        <dbReference type="EMBL" id="KJL47956.1"/>
    </source>
</evidence>
<proteinExistence type="predicted"/>
<dbReference type="PATRIC" id="fig|273678.4.peg.1584"/>
<dbReference type="SUPFAM" id="SSF46955">
    <property type="entry name" value="Putative DNA-binding domain"/>
    <property type="match status" value="1"/>
</dbReference>
<dbReference type="Proteomes" id="UP000033900">
    <property type="component" value="Unassembled WGS sequence"/>
</dbReference>
<protein>
    <submittedName>
        <fullName evidence="3">HTH-type transcriptional regulator AdhR</fullName>
    </submittedName>
</protein>
<organism evidence="3 4">
    <name type="scientific">Microbacterium hydrocarbonoxydans</name>
    <dbReference type="NCBI Taxonomy" id="273678"/>
    <lineage>
        <taxon>Bacteria</taxon>
        <taxon>Bacillati</taxon>
        <taxon>Actinomycetota</taxon>
        <taxon>Actinomycetes</taxon>
        <taxon>Micrococcales</taxon>
        <taxon>Microbacteriaceae</taxon>
        <taxon>Microbacterium</taxon>
    </lineage>
</organism>
<accession>A0A0M2HMM1</accession>
<name>A0A0M2HMM1_9MICO</name>
<dbReference type="InterPro" id="IPR047057">
    <property type="entry name" value="MerR_fam"/>
</dbReference>
<reference evidence="3 4" key="1">
    <citation type="submission" date="2015-02" db="EMBL/GenBank/DDBJ databases">
        <title>Draft genome sequences of ten Microbacterium spp. with emphasis on heavy metal contaminated environments.</title>
        <authorList>
            <person name="Corretto E."/>
        </authorList>
    </citation>
    <scope>NUCLEOTIDE SEQUENCE [LARGE SCALE GENOMIC DNA]</scope>
    <source>
        <strain evidence="3 4">SA35</strain>
    </source>
</reference>
<keyword evidence="1" id="KW-0238">DNA-binding</keyword>
<dbReference type="EMBL" id="JYJB01000008">
    <property type="protein sequence ID" value="KJL47956.1"/>
    <property type="molecule type" value="Genomic_DNA"/>
</dbReference>
<sequence>MATADLIELMLAEPRASSASAVDARHTLLDDSTVEDTSSALGIAEAAELLGQSSHTLRYYEREGLAHPDRNASGYREYSPAHLRRLVFLIRMRVSGMTMSDLRHYVRLVEGGAETMPERRQMMLDQRDRISRQLGELTLALETTEYKIRSYGGAP</sequence>
<dbReference type="GO" id="GO:0003677">
    <property type="term" value="F:DNA binding"/>
    <property type="evidence" value="ECO:0007669"/>
    <property type="project" value="UniProtKB-KW"/>
</dbReference>
<evidence type="ECO:0000259" key="2">
    <source>
        <dbReference type="PROSITE" id="PS50937"/>
    </source>
</evidence>
<dbReference type="AlphaFoldDB" id="A0A0M2HMM1"/>
<dbReference type="InterPro" id="IPR009061">
    <property type="entry name" value="DNA-bd_dom_put_sf"/>
</dbReference>
<dbReference type="OrthoDB" id="5242095at2"/>
<evidence type="ECO:0000313" key="4">
    <source>
        <dbReference type="Proteomes" id="UP000033900"/>
    </source>
</evidence>
<dbReference type="PROSITE" id="PS50937">
    <property type="entry name" value="HTH_MERR_2"/>
    <property type="match status" value="1"/>
</dbReference>
<evidence type="ECO:0000256" key="1">
    <source>
        <dbReference type="ARBA" id="ARBA00023125"/>
    </source>
</evidence>
<dbReference type="PANTHER" id="PTHR30204">
    <property type="entry name" value="REDOX-CYCLING DRUG-SENSING TRANSCRIPTIONAL ACTIVATOR SOXR"/>
    <property type="match status" value="1"/>
</dbReference>
<dbReference type="InterPro" id="IPR000551">
    <property type="entry name" value="MerR-type_HTH_dom"/>
</dbReference>
<dbReference type="STRING" id="273678.RS84_01585"/>
<dbReference type="PANTHER" id="PTHR30204:SF98">
    <property type="entry name" value="HTH-TYPE TRANSCRIPTIONAL REGULATOR ADHR"/>
    <property type="match status" value="1"/>
</dbReference>